<name>A0A8B6GU20_MYTGA</name>
<keyword evidence="2" id="KW-0472">Membrane</keyword>
<dbReference type="AlphaFoldDB" id="A0A8B6GU20"/>
<keyword evidence="2" id="KW-1133">Transmembrane helix</keyword>
<keyword evidence="2" id="KW-0812">Transmembrane</keyword>
<feature type="transmembrane region" description="Helical" evidence="2">
    <location>
        <begin position="349"/>
        <end position="372"/>
    </location>
</feature>
<dbReference type="Proteomes" id="UP000596742">
    <property type="component" value="Unassembled WGS sequence"/>
</dbReference>
<feature type="region of interest" description="Disordered" evidence="1">
    <location>
        <begin position="518"/>
        <end position="538"/>
    </location>
</feature>
<evidence type="ECO:0000256" key="2">
    <source>
        <dbReference type="SAM" id="Phobius"/>
    </source>
</evidence>
<sequence length="538" mass="60688">MVQSSQTAVHQHFPGITWNGARDECKPFGLENRHDYLQEISDEQEFWIGKAIYKEPTPWIEIIGCYQIWSSHDHPFYSVTSIGTCKQKCDSKNMGRYFGYRKSHHDNCVCQPTYISRIYRRHIETCVSAENFFLYEVYNGTVYMSSDPGDCTTVCCGLCNMHTQSLNHLEGRRCSSVDNRIVGRCDVNKDPVRCFSGVFFNVNGRRMLNVTDHFCSENKTLFICKTNNAVTEPNTQRPLFTTVINKDKQTNTSSGHMLTPAKDKNNHRTTGINITETKTQNPLFTVETSKGTLINTLSGHAFLSSKDSTSPCTTESTLYTMFTSAAPNTISKTGFTNDQRDNGDKSTSVGVVIGGILGACCILFITAVLVVCKIRSKGIFKQTTKCVKEDTTQTNFSNTIYQDPNEKTDRTSAMSLSNQTYGLNGANTPVYAVVNKLQKLENTDVTYTDEGCGEYDHLHDIQNRKMCQQENLYDSHGAPRNEEDQTYDSSYFGKRISNDGNEVYDHSFSVVGREYFSNENHDSHNRNNVNANIYDKAS</sequence>
<evidence type="ECO:0000313" key="4">
    <source>
        <dbReference type="Proteomes" id="UP000596742"/>
    </source>
</evidence>
<organism evidence="3 4">
    <name type="scientific">Mytilus galloprovincialis</name>
    <name type="common">Mediterranean mussel</name>
    <dbReference type="NCBI Taxonomy" id="29158"/>
    <lineage>
        <taxon>Eukaryota</taxon>
        <taxon>Metazoa</taxon>
        <taxon>Spiralia</taxon>
        <taxon>Lophotrochozoa</taxon>
        <taxon>Mollusca</taxon>
        <taxon>Bivalvia</taxon>
        <taxon>Autobranchia</taxon>
        <taxon>Pteriomorphia</taxon>
        <taxon>Mytilida</taxon>
        <taxon>Mytiloidea</taxon>
        <taxon>Mytilidae</taxon>
        <taxon>Mytilinae</taxon>
        <taxon>Mytilus</taxon>
    </lineage>
</organism>
<evidence type="ECO:0000256" key="1">
    <source>
        <dbReference type="SAM" id="MobiDB-lite"/>
    </source>
</evidence>
<evidence type="ECO:0008006" key="5">
    <source>
        <dbReference type="Google" id="ProtNLM"/>
    </source>
</evidence>
<proteinExistence type="predicted"/>
<gene>
    <name evidence="3" type="ORF">MGAL_10B057827</name>
</gene>
<dbReference type="OrthoDB" id="10432369at2759"/>
<reference evidence="3" key="1">
    <citation type="submission" date="2018-11" db="EMBL/GenBank/DDBJ databases">
        <authorList>
            <person name="Alioto T."/>
            <person name="Alioto T."/>
        </authorList>
    </citation>
    <scope>NUCLEOTIDE SEQUENCE</scope>
</reference>
<evidence type="ECO:0000313" key="3">
    <source>
        <dbReference type="EMBL" id="VDI68640.1"/>
    </source>
</evidence>
<accession>A0A8B6GU20</accession>
<keyword evidence="4" id="KW-1185">Reference proteome</keyword>
<protein>
    <recommendedName>
        <fullName evidence="5">C-type lectin domain-containing protein</fullName>
    </recommendedName>
</protein>
<comment type="caution">
    <text evidence="3">The sequence shown here is derived from an EMBL/GenBank/DDBJ whole genome shotgun (WGS) entry which is preliminary data.</text>
</comment>
<dbReference type="EMBL" id="UYJE01008930">
    <property type="protein sequence ID" value="VDI68640.1"/>
    <property type="molecule type" value="Genomic_DNA"/>
</dbReference>